<sequence length="47" mass="5411">MYVLCVCKGLHMLLCLALSMQTMLNKQSINIHAKAYKVIAMQYKARH</sequence>
<dbReference type="Proteomes" id="UP000012527">
    <property type="component" value="Unassembled WGS sequence"/>
</dbReference>
<evidence type="ECO:0000256" key="1">
    <source>
        <dbReference type="SAM" id="SignalP"/>
    </source>
</evidence>
<evidence type="ECO:0000313" key="2">
    <source>
        <dbReference type="EMBL" id="EMZ41030.1"/>
    </source>
</evidence>
<reference evidence="2 3" key="1">
    <citation type="submission" date="2013-02" db="EMBL/GenBank/DDBJ databases">
        <title>The Genome Sequence of Helicobacter bilis WiWa.</title>
        <authorList>
            <consortium name="The Broad Institute Genome Sequencing Platform"/>
            <person name="Ward D."/>
            <person name="Overstreet A.-M.C."/>
            <person name="Ramer-Tait A.E."/>
            <person name="Phillips G.J."/>
            <person name="Wannemuehler M.J."/>
            <person name="Walker B."/>
            <person name="Young S.K."/>
            <person name="Zeng Q."/>
            <person name="Gargeya S."/>
            <person name="Fitzgerald M."/>
            <person name="Haas B."/>
            <person name="Abouelleil A."/>
            <person name="Alvarado L."/>
            <person name="Arachchi H.M."/>
            <person name="Berlin A.M."/>
            <person name="Chapman S.B."/>
            <person name="Dewar J."/>
            <person name="Goldberg J."/>
            <person name="Griggs A."/>
            <person name="Gujja S."/>
            <person name="Hansen M."/>
            <person name="Howarth C."/>
            <person name="Imamovic A."/>
            <person name="Larimer J."/>
            <person name="McCowan C."/>
            <person name="Murphy C."/>
            <person name="Neiman D."/>
            <person name="Pearson M."/>
            <person name="Priest M."/>
            <person name="Roberts A."/>
            <person name="Saif S."/>
            <person name="Shea T."/>
            <person name="Sisk P."/>
            <person name="Sykes S."/>
            <person name="Wortman J."/>
            <person name="Nusbaum C."/>
            <person name="Birren B."/>
        </authorList>
    </citation>
    <scope>NUCLEOTIDE SEQUENCE [LARGE SCALE GENOMIC DNA]</scope>
    <source>
        <strain evidence="2 3">WiWa</strain>
    </source>
</reference>
<name>N2BRA4_9HELI</name>
<organism evidence="2 3">
    <name type="scientific">Helicobacter bilis WiWa</name>
    <dbReference type="NCBI Taxonomy" id="1235804"/>
    <lineage>
        <taxon>Bacteria</taxon>
        <taxon>Pseudomonadati</taxon>
        <taxon>Campylobacterota</taxon>
        <taxon>Epsilonproteobacteria</taxon>
        <taxon>Campylobacterales</taxon>
        <taxon>Helicobacteraceae</taxon>
        <taxon>Helicobacter</taxon>
    </lineage>
</organism>
<dbReference type="AlphaFoldDB" id="N2BRA4"/>
<protein>
    <submittedName>
        <fullName evidence="2">Uncharacterized protein</fullName>
    </submittedName>
</protein>
<dbReference type="PATRIC" id="fig|1235804.3.peg.35"/>
<evidence type="ECO:0000313" key="3">
    <source>
        <dbReference type="Proteomes" id="UP000012527"/>
    </source>
</evidence>
<gene>
    <name evidence="2" type="ORF">C826_00035</name>
</gene>
<feature type="signal peptide" evidence="1">
    <location>
        <begin position="1"/>
        <end position="17"/>
    </location>
</feature>
<feature type="chain" id="PRO_5004114636" evidence="1">
    <location>
        <begin position="18"/>
        <end position="47"/>
    </location>
</feature>
<dbReference type="RefSeq" id="WP_004083855.1">
    <property type="nucleotide sequence ID" value="NZ_KB822505.1"/>
</dbReference>
<dbReference type="HOGENOM" id="CLU_201774_1_0_7"/>
<comment type="caution">
    <text evidence="2">The sequence shown here is derived from an EMBL/GenBank/DDBJ whole genome shotgun (WGS) entry which is preliminary data.</text>
</comment>
<accession>N2BRA4</accession>
<dbReference type="GeneID" id="60657784"/>
<keyword evidence="1" id="KW-0732">Signal</keyword>
<proteinExistence type="predicted"/>
<dbReference type="EMBL" id="AQFW01000004">
    <property type="protein sequence ID" value="EMZ41030.1"/>
    <property type="molecule type" value="Genomic_DNA"/>
</dbReference>